<feature type="binding site" evidence="10">
    <location>
        <begin position="491"/>
        <end position="494"/>
    </location>
    <ligand>
        <name>GTP</name>
        <dbReference type="ChEBI" id="CHEBI:37565"/>
    </ligand>
</feature>
<dbReference type="InterPro" id="IPR015760">
    <property type="entry name" value="TIF_IF2"/>
</dbReference>
<dbReference type="GO" id="GO:0003743">
    <property type="term" value="F:translation initiation factor activity"/>
    <property type="evidence" value="ECO:0007669"/>
    <property type="project" value="UniProtKB-UniRule"/>
</dbReference>
<dbReference type="Gene3D" id="2.40.30.10">
    <property type="entry name" value="Translation factors"/>
    <property type="match status" value="2"/>
</dbReference>
<feature type="region of interest" description="Disordered" evidence="13">
    <location>
        <begin position="247"/>
        <end position="272"/>
    </location>
</feature>
<dbReference type="CDD" id="cd03692">
    <property type="entry name" value="mtIF2_IVc"/>
    <property type="match status" value="1"/>
</dbReference>
<evidence type="ECO:0000313" key="16">
    <source>
        <dbReference type="Proteomes" id="UP000317315"/>
    </source>
</evidence>
<feature type="compositionally biased region" description="Basic residues" evidence="13">
    <location>
        <begin position="138"/>
        <end position="150"/>
    </location>
</feature>
<dbReference type="Proteomes" id="UP000317315">
    <property type="component" value="Unassembled WGS sequence"/>
</dbReference>
<feature type="compositionally biased region" description="Basic and acidic residues" evidence="13">
    <location>
        <begin position="208"/>
        <end position="234"/>
    </location>
</feature>
<comment type="caution">
    <text evidence="10">Lacks conserved residue(s) required for the propagation of feature annotation.</text>
</comment>
<dbReference type="PANTHER" id="PTHR43381:SF5">
    <property type="entry name" value="TR-TYPE G DOMAIN-CONTAINING PROTEIN"/>
    <property type="match status" value="1"/>
</dbReference>
<evidence type="ECO:0000256" key="4">
    <source>
        <dbReference type="ARBA" id="ARBA00022490"/>
    </source>
</evidence>
<dbReference type="OrthoDB" id="9811804at2"/>
<dbReference type="SUPFAM" id="SSF52540">
    <property type="entry name" value="P-loop containing nucleoside triphosphate hydrolases"/>
    <property type="match status" value="1"/>
</dbReference>
<dbReference type="GO" id="GO:0005829">
    <property type="term" value="C:cytosol"/>
    <property type="evidence" value="ECO:0007669"/>
    <property type="project" value="TreeGrafter"/>
</dbReference>
<feature type="compositionally biased region" description="Basic residues" evidence="13">
    <location>
        <begin position="251"/>
        <end position="261"/>
    </location>
</feature>
<keyword evidence="7 10" id="KW-0648">Protein biosynthesis</keyword>
<dbReference type="NCBIfam" id="TIGR00231">
    <property type="entry name" value="small_GTP"/>
    <property type="match status" value="1"/>
</dbReference>
<evidence type="ECO:0000256" key="11">
    <source>
        <dbReference type="RuleBase" id="RU000644"/>
    </source>
</evidence>
<proteinExistence type="inferred from homology"/>
<dbReference type="PROSITE" id="PS51722">
    <property type="entry name" value="G_TR_2"/>
    <property type="match status" value="1"/>
</dbReference>
<dbReference type="InterPro" id="IPR027417">
    <property type="entry name" value="P-loop_NTPase"/>
</dbReference>
<dbReference type="Pfam" id="PF04760">
    <property type="entry name" value="IF2_N"/>
    <property type="match status" value="2"/>
</dbReference>
<dbReference type="PRINTS" id="PR00315">
    <property type="entry name" value="ELONGATNFCT"/>
</dbReference>
<dbReference type="InterPro" id="IPR036925">
    <property type="entry name" value="TIF_IF2_dom3_sf"/>
</dbReference>
<evidence type="ECO:0000256" key="9">
    <source>
        <dbReference type="ARBA" id="ARBA00025162"/>
    </source>
</evidence>
<dbReference type="Gene3D" id="3.40.50.10050">
    <property type="entry name" value="Translation initiation factor IF- 2, domain 3"/>
    <property type="match status" value="1"/>
</dbReference>
<dbReference type="InterPro" id="IPR023115">
    <property type="entry name" value="TIF_IF2_dom3"/>
</dbReference>
<dbReference type="Pfam" id="PF22042">
    <property type="entry name" value="EF-G_D2"/>
    <property type="match status" value="1"/>
</dbReference>
<keyword evidence="6 10" id="KW-0547">Nucleotide-binding</keyword>
<name>A0A521DNW9_9BACT</name>
<evidence type="ECO:0000256" key="5">
    <source>
        <dbReference type="ARBA" id="ARBA00022540"/>
    </source>
</evidence>
<dbReference type="InterPro" id="IPR004161">
    <property type="entry name" value="EFTu-like_2"/>
</dbReference>
<organism evidence="15 16">
    <name type="scientific">Balnearium lithotrophicum</name>
    <dbReference type="NCBI Taxonomy" id="223788"/>
    <lineage>
        <taxon>Bacteria</taxon>
        <taxon>Pseudomonadati</taxon>
        <taxon>Aquificota</taxon>
        <taxon>Aquificia</taxon>
        <taxon>Desulfurobacteriales</taxon>
        <taxon>Desulfurobacteriaceae</taxon>
        <taxon>Balnearium</taxon>
    </lineage>
</organism>
<evidence type="ECO:0000256" key="12">
    <source>
        <dbReference type="RuleBase" id="RU000645"/>
    </source>
</evidence>
<dbReference type="SUPFAM" id="SSF52156">
    <property type="entry name" value="Initiation factor IF2/eIF5b, domain 3"/>
    <property type="match status" value="1"/>
</dbReference>
<feature type="compositionally biased region" description="Basic and acidic residues" evidence="13">
    <location>
        <begin position="151"/>
        <end position="200"/>
    </location>
</feature>
<evidence type="ECO:0000256" key="7">
    <source>
        <dbReference type="ARBA" id="ARBA00022917"/>
    </source>
</evidence>
<dbReference type="FunFam" id="2.40.30.10:FF:000008">
    <property type="entry name" value="Translation initiation factor IF-2"/>
    <property type="match status" value="1"/>
</dbReference>
<dbReference type="InterPro" id="IPR000795">
    <property type="entry name" value="T_Tr_GTP-bd_dom"/>
</dbReference>
<evidence type="ECO:0000256" key="2">
    <source>
        <dbReference type="ARBA" id="ARBA00007733"/>
    </source>
</evidence>
<gene>
    <name evidence="10" type="primary">infB</name>
    <name evidence="15" type="ORF">SAMN06269117_1245</name>
</gene>
<dbReference type="SUPFAM" id="SSF50447">
    <property type="entry name" value="Translation proteins"/>
    <property type="match status" value="2"/>
</dbReference>
<dbReference type="HAMAP" id="MF_00100_B">
    <property type="entry name" value="IF_2_B"/>
    <property type="match status" value="1"/>
</dbReference>
<dbReference type="InterPro" id="IPR044145">
    <property type="entry name" value="IF2_II"/>
</dbReference>
<feature type="region of interest" description="Disordered" evidence="13">
    <location>
        <begin position="58"/>
        <end position="234"/>
    </location>
</feature>
<keyword evidence="4 10" id="KW-0963">Cytoplasm</keyword>
<dbReference type="InterPro" id="IPR009000">
    <property type="entry name" value="Transl_B-barrel_sf"/>
</dbReference>
<dbReference type="InterPro" id="IPR053905">
    <property type="entry name" value="EF-G-like_DII"/>
</dbReference>
<dbReference type="CDD" id="cd01887">
    <property type="entry name" value="IF2_eIF5B"/>
    <property type="match status" value="1"/>
</dbReference>
<dbReference type="NCBIfam" id="TIGR00487">
    <property type="entry name" value="IF-2"/>
    <property type="match status" value="1"/>
</dbReference>
<dbReference type="InterPro" id="IPR005225">
    <property type="entry name" value="Small_GTP-bd"/>
</dbReference>
<feature type="compositionally biased region" description="Basic and acidic residues" evidence="13">
    <location>
        <begin position="58"/>
        <end position="128"/>
    </location>
</feature>
<evidence type="ECO:0000256" key="13">
    <source>
        <dbReference type="SAM" id="MobiDB-lite"/>
    </source>
</evidence>
<keyword evidence="8 10" id="KW-0342">GTP-binding</keyword>
<keyword evidence="5 10" id="KW-0396">Initiation factor</keyword>
<evidence type="ECO:0000259" key="14">
    <source>
        <dbReference type="PROSITE" id="PS51722"/>
    </source>
</evidence>
<keyword evidence="16" id="KW-1185">Reference proteome</keyword>
<dbReference type="PROSITE" id="PS01176">
    <property type="entry name" value="IF2"/>
    <property type="match status" value="1"/>
</dbReference>
<dbReference type="Pfam" id="PF11987">
    <property type="entry name" value="IF-2"/>
    <property type="match status" value="1"/>
</dbReference>
<dbReference type="Gene3D" id="1.10.10.2480">
    <property type="match status" value="1"/>
</dbReference>
<dbReference type="AlphaFoldDB" id="A0A521DNW9"/>
<reference evidence="15 16" key="1">
    <citation type="submission" date="2017-05" db="EMBL/GenBank/DDBJ databases">
        <authorList>
            <person name="Varghese N."/>
            <person name="Submissions S."/>
        </authorList>
    </citation>
    <scope>NUCLEOTIDE SEQUENCE [LARGE SCALE GENOMIC DNA]</scope>
    <source>
        <strain evidence="15 16">DSM 16304</strain>
    </source>
</reference>
<evidence type="ECO:0000256" key="10">
    <source>
        <dbReference type="HAMAP-Rule" id="MF_00100"/>
    </source>
</evidence>
<dbReference type="Gene3D" id="3.40.50.300">
    <property type="entry name" value="P-loop containing nucleotide triphosphate hydrolases"/>
    <property type="match status" value="1"/>
</dbReference>
<dbReference type="FunFam" id="3.40.50.300:FF:000019">
    <property type="entry name" value="Translation initiation factor IF-2"/>
    <property type="match status" value="1"/>
</dbReference>
<dbReference type="GO" id="GO:0005525">
    <property type="term" value="F:GTP binding"/>
    <property type="evidence" value="ECO:0007669"/>
    <property type="project" value="UniProtKB-KW"/>
</dbReference>
<dbReference type="EMBL" id="FXTM01000024">
    <property type="protein sequence ID" value="SMO73414.1"/>
    <property type="molecule type" value="Genomic_DNA"/>
</dbReference>
<feature type="binding site" evidence="10">
    <location>
        <begin position="437"/>
        <end position="441"/>
    </location>
    <ligand>
        <name>GTP</name>
        <dbReference type="ChEBI" id="CHEBI:37565"/>
    </ligand>
</feature>
<accession>A0A521DNW9</accession>
<evidence type="ECO:0000256" key="8">
    <source>
        <dbReference type="ARBA" id="ARBA00023134"/>
    </source>
</evidence>
<evidence type="ECO:0000256" key="6">
    <source>
        <dbReference type="ARBA" id="ARBA00022741"/>
    </source>
</evidence>
<dbReference type="FunFam" id="2.40.30.10:FF:000054">
    <property type="entry name" value="Translation initiation factor IF-2"/>
    <property type="match status" value="1"/>
</dbReference>
<comment type="similarity">
    <text evidence="2 10 11">Belongs to the TRAFAC class translation factor GTPase superfamily. Classic translation factor GTPase family. IF-2 subfamily.</text>
</comment>
<evidence type="ECO:0000256" key="1">
    <source>
        <dbReference type="ARBA" id="ARBA00004496"/>
    </source>
</evidence>
<comment type="function">
    <text evidence="9 10 11">One of the essential components for the initiation of protein synthesis. Protects formylmethionyl-tRNA from spontaneous hydrolysis and promotes its binding to the 30S ribosomal subunits. Also involved in the hydrolysis of GTP during the formation of the 70S ribosomal complex.</text>
</comment>
<evidence type="ECO:0000256" key="3">
    <source>
        <dbReference type="ARBA" id="ARBA00020675"/>
    </source>
</evidence>
<dbReference type="PANTHER" id="PTHR43381">
    <property type="entry name" value="TRANSLATION INITIATION FACTOR IF-2-RELATED"/>
    <property type="match status" value="1"/>
</dbReference>
<feature type="binding site" evidence="10">
    <location>
        <begin position="387"/>
        <end position="394"/>
    </location>
    <ligand>
        <name>GTP</name>
        <dbReference type="ChEBI" id="CHEBI:37565"/>
    </ligand>
</feature>
<evidence type="ECO:0000313" key="15">
    <source>
        <dbReference type="EMBL" id="SMO73414.1"/>
    </source>
</evidence>
<feature type="domain" description="Tr-type G" evidence="14">
    <location>
        <begin position="378"/>
        <end position="551"/>
    </location>
</feature>
<sequence length="882" mass="100289">MAKMRVHQLAKELGMTSKELIQKLREELDISVKSAQSSLDERQVRIVREFIQPVEVVKEEKKEEVKEAPPETVKAEERKEEQRVEAVETQPKVEIKEVEEKREEKVEEKREEREEKREERKQDKKSEVRILSPEELARRRRKRRPFHKRREREERAGERQPRQRRERGERPRREGRRPERTERRREERKPVEEKVTREQLEQLIASTKESREKEKPKTHEEILAEKRKEKKELEDQKKFEELMRKIEEKNRAKKKKRRKKKEKEEVKEEVPFEELSEEEQLQRLIEEEERAKTVVIPEVISVREFAEKLGVEPNQLLQDLIALGKFVAINQPIDFETASKVAEKYGKVVKLEGVEEEEEKALEAELVETPDREEELEPRAPIITVMGHVDHGKTTLLDYIRNTKVAEREAGGITQHIGASVVDIDTSEGKKKLVFLDTPGHEAFTAMRARGAQVTDIAVLVVAADDGVMPQTVEAINHAKAAGVPIIVAINKIDKPGANPERVKQELTQHGLIPEDWGGDTVMVPVSAKTGEGVDELLEMIALQADLMELKANPNKPARGVVLEAKLDKKRGPVATLLVQSGTLKVGDAIVAGLYAGKIRAMFDDKGRPVKEAGPSMPVEVLGLEDVPLAGDKFYVVESLEKAREIAQKRQELARQSALEREKRISLEDLFSQMKSGEVKELNVVLKADAQGSIEAIRKSLEELSTDEVKVNVIHAGVGPITENDIMLAAASNAIVIGFNVRPDSAARKAAEREKVDVRTYRVIYDIVDEVKKAMQGLLEPEEKEVYLGSAEVRATFKVPKVGTVAGCYVRDGVIRRNANVRLVRDGVVIYDGKIASLKRFKEDVREVQAGYECGVGLENFNDIKVGDIIECYTIEKVQREV</sequence>
<dbReference type="FunFam" id="3.40.50.10050:FF:000001">
    <property type="entry name" value="Translation initiation factor IF-2"/>
    <property type="match status" value="1"/>
</dbReference>
<comment type="subcellular location">
    <subcellularLocation>
        <location evidence="1 10 12">Cytoplasm</location>
    </subcellularLocation>
</comment>
<dbReference type="InterPro" id="IPR006847">
    <property type="entry name" value="IF2_N"/>
</dbReference>
<dbReference type="Pfam" id="PF00009">
    <property type="entry name" value="GTP_EFTU"/>
    <property type="match status" value="1"/>
</dbReference>
<dbReference type="CDD" id="cd03702">
    <property type="entry name" value="IF2_mtIF2_II"/>
    <property type="match status" value="1"/>
</dbReference>
<protein>
    <recommendedName>
        <fullName evidence="3 10">Translation initiation factor IF-2</fullName>
    </recommendedName>
</protein>
<dbReference type="InterPro" id="IPR000178">
    <property type="entry name" value="TF_IF2_bacterial-like"/>
</dbReference>
<dbReference type="GO" id="GO:0003924">
    <property type="term" value="F:GTPase activity"/>
    <property type="evidence" value="ECO:0007669"/>
    <property type="project" value="UniProtKB-UniRule"/>
</dbReference>
<dbReference type="Pfam" id="PF03144">
    <property type="entry name" value="GTP_EFTU_D2"/>
    <property type="match status" value="1"/>
</dbReference>